<organism evidence="1 2">
    <name type="scientific">Rubroshorea leprosula</name>
    <dbReference type="NCBI Taxonomy" id="152421"/>
    <lineage>
        <taxon>Eukaryota</taxon>
        <taxon>Viridiplantae</taxon>
        <taxon>Streptophyta</taxon>
        <taxon>Embryophyta</taxon>
        <taxon>Tracheophyta</taxon>
        <taxon>Spermatophyta</taxon>
        <taxon>Magnoliopsida</taxon>
        <taxon>eudicotyledons</taxon>
        <taxon>Gunneridae</taxon>
        <taxon>Pentapetalae</taxon>
        <taxon>rosids</taxon>
        <taxon>malvids</taxon>
        <taxon>Malvales</taxon>
        <taxon>Dipterocarpaceae</taxon>
        <taxon>Rubroshorea</taxon>
    </lineage>
</organism>
<evidence type="ECO:0000313" key="1">
    <source>
        <dbReference type="EMBL" id="GKV07165.1"/>
    </source>
</evidence>
<accession>A0AAV5J2P2</accession>
<gene>
    <name evidence="1" type="ORF">SLEP1_g18966</name>
</gene>
<protein>
    <submittedName>
        <fullName evidence="1">Uncharacterized protein</fullName>
    </submittedName>
</protein>
<evidence type="ECO:0000313" key="2">
    <source>
        <dbReference type="Proteomes" id="UP001054252"/>
    </source>
</evidence>
<proteinExistence type="predicted"/>
<keyword evidence="2" id="KW-1185">Reference proteome</keyword>
<dbReference type="AlphaFoldDB" id="A0AAV5J2P2"/>
<dbReference type="Proteomes" id="UP001054252">
    <property type="component" value="Unassembled WGS sequence"/>
</dbReference>
<dbReference type="EMBL" id="BPVZ01000026">
    <property type="protein sequence ID" value="GKV07165.1"/>
    <property type="molecule type" value="Genomic_DNA"/>
</dbReference>
<name>A0AAV5J2P2_9ROSI</name>
<comment type="caution">
    <text evidence="1">The sequence shown here is derived from an EMBL/GenBank/DDBJ whole genome shotgun (WGS) entry which is preliminary data.</text>
</comment>
<sequence length="48" mass="5460">MWQPSKPPNLSICLRLIAALLCVRIVLEKWGNSEKSRELAMVLPILEV</sequence>
<reference evidence="1 2" key="1">
    <citation type="journal article" date="2021" name="Commun. Biol.">
        <title>The genome of Shorea leprosula (Dipterocarpaceae) highlights the ecological relevance of drought in aseasonal tropical rainforests.</title>
        <authorList>
            <person name="Ng K.K.S."/>
            <person name="Kobayashi M.J."/>
            <person name="Fawcett J.A."/>
            <person name="Hatakeyama M."/>
            <person name="Paape T."/>
            <person name="Ng C.H."/>
            <person name="Ang C.C."/>
            <person name="Tnah L.H."/>
            <person name="Lee C.T."/>
            <person name="Nishiyama T."/>
            <person name="Sese J."/>
            <person name="O'Brien M.J."/>
            <person name="Copetti D."/>
            <person name="Mohd Noor M.I."/>
            <person name="Ong R.C."/>
            <person name="Putra M."/>
            <person name="Sireger I.Z."/>
            <person name="Indrioko S."/>
            <person name="Kosugi Y."/>
            <person name="Izuno A."/>
            <person name="Isagi Y."/>
            <person name="Lee S.L."/>
            <person name="Shimizu K.K."/>
        </authorList>
    </citation>
    <scope>NUCLEOTIDE SEQUENCE [LARGE SCALE GENOMIC DNA]</scope>
    <source>
        <strain evidence="1">214</strain>
    </source>
</reference>